<feature type="transmembrane region" description="Helical" evidence="1">
    <location>
        <begin position="7"/>
        <end position="28"/>
    </location>
</feature>
<dbReference type="EMBL" id="KN846973">
    <property type="protein sequence ID" value="KIW79110.1"/>
    <property type="molecule type" value="Genomic_DNA"/>
</dbReference>
<organism evidence="2 3">
    <name type="scientific">Fonsecaea pedrosoi CBS 271.37</name>
    <dbReference type="NCBI Taxonomy" id="1442368"/>
    <lineage>
        <taxon>Eukaryota</taxon>
        <taxon>Fungi</taxon>
        <taxon>Dikarya</taxon>
        <taxon>Ascomycota</taxon>
        <taxon>Pezizomycotina</taxon>
        <taxon>Eurotiomycetes</taxon>
        <taxon>Chaetothyriomycetidae</taxon>
        <taxon>Chaetothyriales</taxon>
        <taxon>Herpotrichiellaceae</taxon>
        <taxon>Fonsecaea</taxon>
    </lineage>
</organism>
<keyword evidence="3" id="KW-1185">Reference proteome</keyword>
<dbReference type="RefSeq" id="XP_013282918.1">
    <property type="nucleotide sequence ID" value="XM_013427464.1"/>
</dbReference>
<feature type="transmembrane region" description="Helical" evidence="1">
    <location>
        <begin position="34"/>
        <end position="56"/>
    </location>
</feature>
<dbReference type="VEuPathDB" id="FungiDB:Z517_08950"/>
<dbReference type="Proteomes" id="UP000053029">
    <property type="component" value="Unassembled WGS sequence"/>
</dbReference>
<keyword evidence="1" id="KW-0812">Transmembrane</keyword>
<dbReference type="GeneID" id="25308440"/>
<keyword evidence="1" id="KW-0472">Membrane</keyword>
<reference evidence="2 3" key="1">
    <citation type="submission" date="2015-01" db="EMBL/GenBank/DDBJ databases">
        <title>The Genome Sequence of Fonsecaea pedrosoi CBS 271.37.</title>
        <authorList>
            <consortium name="The Broad Institute Genomics Platform"/>
            <person name="Cuomo C."/>
            <person name="de Hoog S."/>
            <person name="Gorbushina A."/>
            <person name="Stielow B."/>
            <person name="Teixiera M."/>
            <person name="Abouelleil A."/>
            <person name="Chapman S.B."/>
            <person name="Priest M."/>
            <person name="Young S.K."/>
            <person name="Wortman J."/>
            <person name="Nusbaum C."/>
            <person name="Birren B."/>
        </authorList>
    </citation>
    <scope>NUCLEOTIDE SEQUENCE [LARGE SCALE GENOMIC DNA]</scope>
    <source>
        <strain evidence="2 3">CBS 271.37</strain>
    </source>
</reference>
<evidence type="ECO:0000313" key="2">
    <source>
        <dbReference type="EMBL" id="KIW79110.1"/>
    </source>
</evidence>
<evidence type="ECO:0000256" key="1">
    <source>
        <dbReference type="SAM" id="Phobius"/>
    </source>
</evidence>
<gene>
    <name evidence="2" type="ORF">Z517_08950</name>
</gene>
<sequence>MVHRVIIVARMAPVVVVVFTLMILAIFGTLIVPFLLASVVVLIIVTIVTIFFLAIVAKTQAILKGIGNFVNTMNNILEAVFGKADDVEKQRLAETTYWRRLEEEKWCSLI</sequence>
<proteinExistence type="predicted"/>
<evidence type="ECO:0000313" key="3">
    <source>
        <dbReference type="Proteomes" id="UP000053029"/>
    </source>
</evidence>
<dbReference type="HOGENOM" id="CLU_2171106_0_0_1"/>
<accession>A0A0D2GKT0</accession>
<protein>
    <submittedName>
        <fullName evidence="2">Unplaced genomic scaffold supercont1.5, whole genome shotgun sequence</fullName>
    </submittedName>
</protein>
<name>A0A0D2GKT0_9EURO</name>
<dbReference type="AlphaFoldDB" id="A0A0D2GKT0"/>
<keyword evidence="1" id="KW-1133">Transmembrane helix</keyword>